<evidence type="ECO:0000256" key="4">
    <source>
        <dbReference type="ARBA" id="ARBA00023242"/>
    </source>
</evidence>
<dbReference type="InterPro" id="IPR012580">
    <property type="entry name" value="NUC153"/>
</dbReference>
<feature type="compositionally biased region" description="Acidic residues" evidence="5">
    <location>
        <begin position="662"/>
        <end position="673"/>
    </location>
</feature>
<dbReference type="InterPro" id="IPR056750">
    <property type="entry name" value="RRM_ESF1"/>
</dbReference>
<comment type="caution">
    <text evidence="8">The sequence shown here is derived from an EMBL/GenBank/DDBJ whole genome shotgun (WGS) entry which is preliminary data.</text>
</comment>
<keyword evidence="9" id="KW-1185">Reference proteome</keyword>
<dbReference type="Pfam" id="PF08159">
    <property type="entry name" value="NUC153"/>
    <property type="match status" value="1"/>
</dbReference>
<feature type="compositionally biased region" description="Basic and acidic residues" evidence="5">
    <location>
        <begin position="697"/>
        <end position="718"/>
    </location>
</feature>
<feature type="compositionally biased region" description="Acidic residues" evidence="5">
    <location>
        <begin position="190"/>
        <end position="205"/>
    </location>
</feature>
<feature type="region of interest" description="Disordered" evidence="5">
    <location>
        <begin position="826"/>
        <end position="886"/>
    </location>
</feature>
<evidence type="ECO:0000259" key="7">
    <source>
        <dbReference type="Pfam" id="PF25121"/>
    </source>
</evidence>
<dbReference type="AlphaFoldDB" id="A0A2S5B682"/>
<feature type="region of interest" description="Disordered" evidence="5">
    <location>
        <begin position="291"/>
        <end position="341"/>
    </location>
</feature>
<dbReference type="InterPro" id="IPR039754">
    <property type="entry name" value="Esf1"/>
</dbReference>
<name>A0A2S5B682_9BASI</name>
<comment type="similarity">
    <text evidence="2">Belongs to the ESF1 family.</text>
</comment>
<dbReference type="STRING" id="741276.A0A2S5B682"/>
<dbReference type="PANTHER" id="PTHR12202:SF0">
    <property type="entry name" value="ESF1 HOMOLOG"/>
    <property type="match status" value="1"/>
</dbReference>
<feature type="region of interest" description="Disordered" evidence="5">
    <location>
        <begin position="758"/>
        <end position="782"/>
    </location>
</feature>
<feature type="compositionally biased region" description="Basic and acidic residues" evidence="5">
    <location>
        <begin position="613"/>
        <end position="627"/>
    </location>
</feature>
<keyword evidence="4" id="KW-0539">Nucleus</keyword>
<protein>
    <submittedName>
        <fullName evidence="8">Uncharacterized protein</fullName>
    </submittedName>
</protein>
<evidence type="ECO:0000256" key="1">
    <source>
        <dbReference type="ARBA" id="ARBA00004604"/>
    </source>
</evidence>
<dbReference type="EMBL" id="PJQD01000050">
    <property type="protein sequence ID" value="POY72279.1"/>
    <property type="molecule type" value="Genomic_DNA"/>
</dbReference>
<comment type="subcellular location">
    <subcellularLocation>
        <location evidence="1">Nucleus</location>
        <location evidence="1">Nucleolus</location>
    </subcellularLocation>
</comment>
<feature type="compositionally biased region" description="Basic and acidic residues" evidence="5">
    <location>
        <begin position="48"/>
        <end position="69"/>
    </location>
</feature>
<keyword evidence="3" id="KW-0175">Coiled coil</keyword>
<evidence type="ECO:0000313" key="9">
    <source>
        <dbReference type="Proteomes" id="UP000237144"/>
    </source>
</evidence>
<evidence type="ECO:0000256" key="2">
    <source>
        <dbReference type="ARBA" id="ARBA00009087"/>
    </source>
</evidence>
<feature type="compositionally biased region" description="Acidic residues" evidence="5">
    <location>
        <begin position="508"/>
        <end position="531"/>
    </location>
</feature>
<feature type="region of interest" description="Disordered" evidence="5">
    <location>
        <begin position="37"/>
        <end position="209"/>
    </location>
</feature>
<feature type="compositionally biased region" description="Low complexity" evidence="5">
    <location>
        <begin position="550"/>
        <end position="559"/>
    </location>
</feature>
<dbReference type="Pfam" id="PF25121">
    <property type="entry name" value="RRM_ESF1"/>
    <property type="match status" value="2"/>
</dbReference>
<feature type="compositionally biased region" description="Basic and acidic residues" evidence="5">
    <location>
        <begin position="837"/>
        <end position="875"/>
    </location>
</feature>
<evidence type="ECO:0000256" key="5">
    <source>
        <dbReference type="SAM" id="MobiDB-lite"/>
    </source>
</evidence>
<accession>A0A2S5B682</accession>
<feature type="region of interest" description="Disordered" evidence="5">
    <location>
        <begin position="236"/>
        <end position="257"/>
    </location>
</feature>
<dbReference type="Proteomes" id="UP000237144">
    <property type="component" value="Unassembled WGS sequence"/>
</dbReference>
<organism evidence="8 9">
    <name type="scientific">Rhodotorula taiwanensis</name>
    <dbReference type="NCBI Taxonomy" id="741276"/>
    <lineage>
        <taxon>Eukaryota</taxon>
        <taxon>Fungi</taxon>
        <taxon>Dikarya</taxon>
        <taxon>Basidiomycota</taxon>
        <taxon>Pucciniomycotina</taxon>
        <taxon>Microbotryomycetes</taxon>
        <taxon>Sporidiobolales</taxon>
        <taxon>Sporidiobolaceae</taxon>
        <taxon>Rhodotorula</taxon>
    </lineage>
</organism>
<dbReference type="OrthoDB" id="431825at2759"/>
<feature type="region of interest" description="Disordered" evidence="5">
    <location>
        <begin position="505"/>
        <end position="719"/>
    </location>
</feature>
<dbReference type="PANTHER" id="PTHR12202">
    <property type="entry name" value="ESF1 HOMOLOG"/>
    <property type="match status" value="1"/>
</dbReference>
<dbReference type="GO" id="GO:0003723">
    <property type="term" value="F:RNA binding"/>
    <property type="evidence" value="ECO:0007669"/>
    <property type="project" value="TreeGrafter"/>
</dbReference>
<proteinExistence type="inferred from homology"/>
<dbReference type="GO" id="GO:0005730">
    <property type="term" value="C:nucleolus"/>
    <property type="evidence" value="ECO:0007669"/>
    <property type="project" value="UniProtKB-SubCell"/>
</dbReference>
<evidence type="ECO:0000313" key="8">
    <source>
        <dbReference type="EMBL" id="POY72279.1"/>
    </source>
</evidence>
<feature type="compositionally biased region" description="Acidic residues" evidence="5">
    <location>
        <begin position="138"/>
        <end position="151"/>
    </location>
</feature>
<feature type="compositionally biased region" description="Acidic residues" evidence="5">
    <location>
        <begin position="78"/>
        <end position="115"/>
    </location>
</feature>
<evidence type="ECO:0000259" key="6">
    <source>
        <dbReference type="Pfam" id="PF08159"/>
    </source>
</evidence>
<evidence type="ECO:0000256" key="3">
    <source>
        <dbReference type="ARBA" id="ARBA00023054"/>
    </source>
</evidence>
<sequence>MSDPRFARLHTDPRFVRPKANRTKFTVDDRFKQLFEEGQTKGKKSKLDRKVDKYGRPLEKDSGVNDLKRYYRLASPSADDDEEEVLDEGSEQGNGDEEEGGEDESGSGSEEEDEPVAGPSEGGQGIVDYARGAVLLESSDEEELAADDSDAESTSSSAEGSVTLGGRAARRRLSRSPSIDLSETEPTAFPDEEDEDDLQSDDEPGVDPTKRVALVNLDWDHLRASDLYRVLASSLSGTSNAAAQVKPNKGKKNADGDVDDIKLSAKLAIAPGRLLSLRIYPSQFGRDRMEREAIEGPPAEVLRAKGADSSGDEDEDDKTLKLGRKSKSREKSRRRKIGGLSDDEDFTAQDLVDEQVREGEEDYDTEALRKYQLERLRYYFAIATFDSAATAAHVVEQINGTEFERTANVFDLQYVPDDTSFDDDPVHDEATEASIAAEGNSYQGLDFQTDALRHSKVKLTWDADDPHRKTKIQTYLAGVLDKSKQKGATKGRPKVTEDDVAQYLASSSDEDDEEAQGEEEDDFFEAAEEQDEAARGKKGKNVSKRDRLRGLLGLASGSGTNDADGELEMSWDGEAAGGKKARKTAEGDMQITFAPALTERSAKQLDFADDERVETSIERYKRKEKERKERKKAERKARLEGRLDENGEPTLPPADMQGADAGFDDDFFADEGADPFASYDNGVDSGDEIGLTKKGKKDANKLSKQERRAQREAEEKATAAEQAKLGLLIGSDDEDDIFGADGAGEGGRHFDMRQLLKAEKNQGKKRKLKGKKAKAKAAEEAAVHDDFKIDTTDDRFKSLHDDFDYAIDPSNPRYQKSRNMEVLLAEGRKRRAAKNNKLREPVTASEDRPAKKRSHPSETSESLDKLVESVKRKAGDAGGRGKRAKV</sequence>
<reference evidence="8 9" key="1">
    <citation type="journal article" date="2018" name="Front. Microbiol.">
        <title>Prospects for Fungal Bioremediation of Acidic Radioactive Waste Sites: Characterization and Genome Sequence of Rhodotorula taiwanensis MD1149.</title>
        <authorList>
            <person name="Tkavc R."/>
            <person name="Matrosova V.Y."/>
            <person name="Grichenko O.E."/>
            <person name="Gostincar C."/>
            <person name="Volpe R.P."/>
            <person name="Klimenkova P."/>
            <person name="Gaidamakova E.K."/>
            <person name="Zhou C.E."/>
            <person name="Stewart B.J."/>
            <person name="Lyman M.G."/>
            <person name="Malfatti S.A."/>
            <person name="Rubinfeld B."/>
            <person name="Courtot M."/>
            <person name="Singh J."/>
            <person name="Dalgard C.L."/>
            <person name="Hamilton T."/>
            <person name="Frey K.G."/>
            <person name="Gunde-Cimerman N."/>
            <person name="Dugan L."/>
            <person name="Daly M.J."/>
        </authorList>
    </citation>
    <scope>NUCLEOTIDE SEQUENCE [LARGE SCALE GENOMIC DNA]</scope>
    <source>
        <strain evidence="8 9">MD1149</strain>
    </source>
</reference>
<feature type="compositionally biased region" description="Basic and acidic residues" evidence="5">
    <location>
        <begin position="636"/>
        <end position="645"/>
    </location>
</feature>
<feature type="domain" description="ESF1 RRM" evidence="7">
    <location>
        <begin position="209"/>
        <end position="331"/>
    </location>
</feature>
<dbReference type="GO" id="GO:0006364">
    <property type="term" value="P:rRNA processing"/>
    <property type="evidence" value="ECO:0007669"/>
    <property type="project" value="InterPro"/>
</dbReference>
<feature type="compositionally biased region" description="Low complexity" evidence="5">
    <location>
        <begin position="152"/>
        <end position="167"/>
    </location>
</feature>
<gene>
    <name evidence="8" type="ORF">BMF94_4581</name>
</gene>
<feature type="compositionally biased region" description="Basic residues" evidence="5">
    <location>
        <begin position="321"/>
        <end position="337"/>
    </location>
</feature>
<feature type="domain" description="NUC153" evidence="6">
    <location>
        <begin position="793"/>
        <end position="821"/>
    </location>
</feature>
<feature type="compositionally biased region" description="Basic residues" evidence="5">
    <location>
        <begin position="763"/>
        <end position="775"/>
    </location>
</feature>
<feature type="domain" description="ESF1 RRM" evidence="7">
    <location>
        <begin position="349"/>
        <end position="430"/>
    </location>
</feature>